<evidence type="ECO:0000313" key="2">
    <source>
        <dbReference type="Proteomes" id="UP001321760"/>
    </source>
</evidence>
<proteinExistence type="predicted"/>
<name>A0AAV9G8I9_9PEZI</name>
<evidence type="ECO:0000313" key="1">
    <source>
        <dbReference type="EMBL" id="KAK4444670.1"/>
    </source>
</evidence>
<reference evidence="1" key="2">
    <citation type="submission" date="2023-05" db="EMBL/GenBank/DDBJ databases">
        <authorList>
            <consortium name="Lawrence Berkeley National Laboratory"/>
            <person name="Steindorff A."/>
            <person name="Hensen N."/>
            <person name="Bonometti L."/>
            <person name="Westerberg I."/>
            <person name="Brannstrom I.O."/>
            <person name="Guillou S."/>
            <person name="Cros-Aarteil S."/>
            <person name="Calhoun S."/>
            <person name="Haridas S."/>
            <person name="Kuo A."/>
            <person name="Mondo S."/>
            <person name="Pangilinan J."/>
            <person name="Riley R."/>
            <person name="Labutti K."/>
            <person name="Andreopoulos B."/>
            <person name="Lipzen A."/>
            <person name="Chen C."/>
            <person name="Yanf M."/>
            <person name="Daum C."/>
            <person name="Ng V."/>
            <person name="Clum A."/>
            <person name="Ohm R."/>
            <person name="Martin F."/>
            <person name="Silar P."/>
            <person name="Natvig D."/>
            <person name="Lalanne C."/>
            <person name="Gautier V."/>
            <person name="Ament-Velasquez S.L."/>
            <person name="Kruys A."/>
            <person name="Hutchinson M.I."/>
            <person name="Powell A.J."/>
            <person name="Barry K."/>
            <person name="Miller A.N."/>
            <person name="Grigoriev I.V."/>
            <person name="Debuchy R."/>
            <person name="Gladieux P."/>
            <person name="Thoren M.H."/>
            <person name="Johannesson H."/>
        </authorList>
    </citation>
    <scope>NUCLEOTIDE SEQUENCE</scope>
    <source>
        <strain evidence="1">PSN243</strain>
    </source>
</reference>
<organism evidence="1 2">
    <name type="scientific">Podospora aff. communis PSN243</name>
    <dbReference type="NCBI Taxonomy" id="3040156"/>
    <lineage>
        <taxon>Eukaryota</taxon>
        <taxon>Fungi</taxon>
        <taxon>Dikarya</taxon>
        <taxon>Ascomycota</taxon>
        <taxon>Pezizomycotina</taxon>
        <taxon>Sordariomycetes</taxon>
        <taxon>Sordariomycetidae</taxon>
        <taxon>Sordariales</taxon>
        <taxon>Podosporaceae</taxon>
        <taxon>Podospora</taxon>
    </lineage>
</organism>
<reference evidence="1" key="1">
    <citation type="journal article" date="2023" name="Mol. Phylogenet. Evol.">
        <title>Genome-scale phylogeny and comparative genomics of the fungal order Sordariales.</title>
        <authorList>
            <person name="Hensen N."/>
            <person name="Bonometti L."/>
            <person name="Westerberg I."/>
            <person name="Brannstrom I.O."/>
            <person name="Guillou S."/>
            <person name="Cros-Aarteil S."/>
            <person name="Calhoun S."/>
            <person name="Haridas S."/>
            <person name="Kuo A."/>
            <person name="Mondo S."/>
            <person name="Pangilinan J."/>
            <person name="Riley R."/>
            <person name="LaButti K."/>
            <person name="Andreopoulos B."/>
            <person name="Lipzen A."/>
            <person name="Chen C."/>
            <person name="Yan M."/>
            <person name="Daum C."/>
            <person name="Ng V."/>
            <person name="Clum A."/>
            <person name="Steindorff A."/>
            <person name="Ohm R.A."/>
            <person name="Martin F."/>
            <person name="Silar P."/>
            <person name="Natvig D.O."/>
            <person name="Lalanne C."/>
            <person name="Gautier V."/>
            <person name="Ament-Velasquez S.L."/>
            <person name="Kruys A."/>
            <person name="Hutchinson M.I."/>
            <person name="Powell A.J."/>
            <person name="Barry K."/>
            <person name="Miller A.N."/>
            <person name="Grigoriev I.V."/>
            <person name="Debuchy R."/>
            <person name="Gladieux P."/>
            <person name="Hiltunen Thoren M."/>
            <person name="Johannesson H."/>
        </authorList>
    </citation>
    <scope>NUCLEOTIDE SEQUENCE</scope>
    <source>
        <strain evidence="1">PSN243</strain>
    </source>
</reference>
<protein>
    <submittedName>
        <fullName evidence="1">Uncharacterized protein</fullName>
    </submittedName>
</protein>
<sequence length="274" mass="30490">MICWLLRELGGAQNPFFVILPLWRFSSGAPWWFTRTWLQTGVVGCYTPHAYALGKDVMFRRRSPGKEGSLPAHRAGARDKLSTLRQAKRGRLWRQVWSLVAAILRLQRPPPSALSHSDCWGPVAFCRELLATNAAAAHRRLILQARQWLLSWPCVFLFLDCQLSGALEGSEARLNPHRRRPLVEVGPPLGRPERAPFAPVTSPSGLALVEKCSLFPPEDKTSVFRNAKASNEAGRCARHHHPAVLCVQNICAKPLGRASKVRLASPLKPNPPKS</sequence>
<dbReference type="AlphaFoldDB" id="A0AAV9G8I9"/>
<dbReference type="Proteomes" id="UP001321760">
    <property type="component" value="Unassembled WGS sequence"/>
</dbReference>
<dbReference type="EMBL" id="MU865974">
    <property type="protein sequence ID" value="KAK4444670.1"/>
    <property type="molecule type" value="Genomic_DNA"/>
</dbReference>
<accession>A0AAV9G8I9</accession>
<comment type="caution">
    <text evidence="1">The sequence shown here is derived from an EMBL/GenBank/DDBJ whole genome shotgun (WGS) entry which is preliminary data.</text>
</comment>
<keyword evidence="2" id="KW-1185">Reference proteome</keyword>
<gene>
    <name evidence="1" type="ORF">QBC34DRAFT_181350</name>
</gene>